<dbReference type="GO" id="GO:0000287">
    <property type="term" value="F:magnesium ion binding"/>
    <property type="evidence" value="ECO:0007669"/>
    <property type="project" value="UniProtKB-UniRule"/>
</dbReference>
<sequence length="418" mass="47601">MNKLAIIGAQWGDEGKGKVVNYFSQFNDIIVRSSGGANAGHTIYFKDKKYVHHLLPSITFDTDSKGFLAKGMVIELEQMIEELKVLEADFPGISKRFMVDVETFIVLPYHKEEDGLLESMRKNPIGTTKRGIGPAYQDKAARQNVRIIDLFDDELLRERVEEIVYLKNNIYEGKMHIDVDETVNYLLDKFDQLLKLGVTFTSASEIEYEIKNKKVLFEGAQGIMLDLDSGTYPYVTSSTTTAYSASCADVTLTDDDTIMGVVKAYTSRVGEGEFPTELFDEDADKLRKLGNEFGATTGRNRRVGWIDLAQLRYAIKKSKINSIVMTKADVLNGYDKVKVCVGYEIDGVEQKMPFISNDFKKAKPIYKEFDGWNDVFEVNFLKYMTFIEKELDTEISYVSYGPKTEEIMEKRDFIMNIK</sequence>
<dbReference type="Gene3D" id="3.90.170.10">
    <property type="entry name" value="Adenylosuccinate Synthetase, subunit A, domain 3"/>
    <property type="match status" value="1"/>
</dbReference>
<dbReference type="NCBIfam" id="NF002223">
    <property type="entry name" value="PRK01117.1"/>
    <property type="match status" value="1"/>
</dbReference>
<dbReference type="PROSITE" id="PS00513">
    <property type="entry name" value="ADENYLOSUCCIN_SYN_2"/>
    <property type="match status" value="1"/>
</dbReference>
<evidence type="ECO:0000256" key="3">
    <source>
        <dbReference type="ARBA" id="ARBA00022723"/>
    </source>
</evidence>
<evidence type="ECO:0000256" key="2">
    <source>
        <dbReference type="ARBA" id="ARBA00022598"/>
    </source>
</evidence>
<feature type="active site" description="Proton donor" evidence="8">
    <location>
        <position position="41"/>
    </location>
</feature>
<dbReference type="GO" id="GO:0005525">
    <property type="term" value="F:GTP binding"/>
    <property type="evidence" value="ECO:0007669"/>
    <property type="project" value="UniProtKB-UniRule"/>
</dbReference>
<gene>
    <name evidence="8" type="primary">purA</name>
    <name evidence="11" type="ORF">B9N49_00900</name>
</gene>
<dbReference type="InterPro" id="IPR042109">
    <property type="entry name" value="Adenylosuccinate_synth_dom1"/>
</dbReference>
<feature type="binding site" evidence="8">
    <location>
        <begin position="12"/>
        <end position="18"/>
    </location>
    <ligand>
        <name>GTP</name>
        <dbReference type="ChEBI" id="CHEBI:37565"/>
    </ligand>
</feature>
<evidence type="ECO:0000256" key="10">
    <source>
        <dbReference type="RuleBase" id="RU000520"/>
    </source>
</evidence>
<dbReference type="SMART" id="SM00788">
    <property type="entry name" value="Adenylsucc_synt"/>
    <property type="match status" value="1"/>
</dbReference>
<evidence type="ECO:0000256" key="6">
    <source>
        <dbReference type="ARBA" id="ARBA00022842"/>
    </source>
</evidence>
<keyword evidence="3 8" id="KW-0479">Metal-binding</keyword>
<dbReference type="AlphaFoldDB" id="A0A233V968"/>
<comment type="cofactor">
    <cofactor evidence="8">
        <name>Mg(2+)</name>
        <dbReference type="ChEBI" id="CHEBI:18420"/>
    </cofactor>
    <text evidence="8">Binds 1 Mg(2+) ion per subunit.</text>
</comment>
<feature type="binding site" evidence="8">
    <location>
        <position position="142"/>
    </location>
    <ligand>
        <name>IMP</name>
        <dbReference type="ChEBI" id="CHEBI:58053"/>
        <note>ligand shared between dimeric partners</note>
    </ligand>
</feature>
<dbReference type="GO" id="GO:0044208">
    <property type="term" value="P:'de novo' AMP biosynthetic process"/>
    <property type="evidence" value="ECO:0007669"/>
    <property type="project" value="UniProtKB-UniRule"/>
</dbReference>
<dbReference type="FunFam" id="3.90.170.10:FF:000001">
    <property type="entry name" value="Adenylosuccinate synthetase"/>
    <property type="match status" value="1"/>
</dbReference>
<feature type="binding site" evidence="8">
    <location>
        <position position="13"/>
    </location>
    <ligand>
        <name>Mg(2+)</name>
        <dbReference type="ChEBI" id="CHEBI:18420"/>
    </ligand>
</feature>
<evidence type="ECO:0000313" key="12">
    <source>
        <dbReference type="Proteomes" id="UP000215413"/>
    </source>
</evidence>
<dbReference type="PANTHER" id="PTHR11846">
    <property type="entry name" value="ADENYLOSUCCINATE SYNTHETASE"/>
    <property type="match status" value="1"/>
</dbReference>
<dbReference type="UniPathway" id="UPA00075">
    <property type="reaction ID" value="UER00335"/>
</dbReference>
<dbReference type="InterPro" id="IPR042111">
    <property type="entry name" value="Adenylosuccinate_synth_dom3"/>
</dbReference>
<comment type="subcellular location">
    <subcellularLocation>
        <location evidence="8">Cytoplasm</location>
    </subcellularLocation>
</comment>
<dbReference type="FunFam" id="1.10.300.10:FF:000001">
    <property type="entry name" value="Adenylosuccinate synthetase"/>
    <property type="match status" value="1"/>
</dbReference>
<feature type="binding site" evidence="8">
    <location>
        <position position="301"/>
    </location>
    <ligand>
        <name>GTP</name>
        <dbReference type="ChEBI" id="CHEBI:37565"/>
    </ligand>
</feature>
<evidence type="ECO:0000256" key="8">
    <source>
        <dbReference type="HAMAP-Rule" id="MF_00011"/>
    </source>
</evidence>
<feature type="active site" description="Proton acceptor" evidence="8">
    <location>
        <position position="13"/>
    </location>
</feature>
<feature type="binding site" evidence="8">
    <location>
        <begin position="399"/>
        <end position="401"/>
    </location>
    <ligand>
        <name>GTP</name>
        <dbReference type="ChEBI" id="CHEBI:37565"/>
    </ligand>
</feature>
<keyword evidence="7 8" id="KW-0342">GTP-binding</keyword>
<feature type="binding site" description="in other chain" evidence="8">
    <location>
        <position position="299"/>
    </location>
    <ligand>
        <name>IMP</name>
        <dbReference type="ChEBI" id="CHEBI:58053"/>
        <note>ligand shared between dimeric partners</note>
    </ligand>
</feature>
<evidence type="ECO:0000256" key="1">
    <source>
        <dbReference type="ARBA" id="ARBA00011738"/>
    </source>
</evidence>
<protein>
    <recommendedName>
        <fullName evidence="8 10">Adenylosuccinate synthetase</fullName>
        <shortName evidence="8">AMPSase</shortName>
        <shortName evidence="8">AdSS</shortName>
        <ecNumber evidence="8 10">6.3.4.4</ecNumber>
    </recommendedName>
    <alternativeName>
        <fullName evidence="8">IMP--aspartate ligase</fullName>
    </alternativeName>
</protein>
<feature type="binding site" description="in other chain" evidence="8">
    <location>
        <begin position="13"/>
        <end position="16"/>
    </location>
    <ligand>
        <name>IMP</name>
        <dbReference type="ChEBI" id="CHEBI:58053"/>
        <note>ligand shared between dimeric partners</note>
    </ligand>
</feature>
<keyword evidence="2 8" id="KW-0436">Ligase</keyword>
<dbReference type="CDD" id="cd03108">
    <property type="entry name" value="AdSS"/>
    <property type="match status" value="1"/>
</dbReference>
<dbReference type="Proteomes" id="UP000215413">
    <property type="component" value="Unassembled WGS sequence"/>
</dbReference>
<comment type="catalytic activity">
    <reaction evidence="8 10">
        <text>IMP + L-aspartate + GTP = N(6)-(1,2-dicarboxyethyl)-AMP + GDP + phosphate + 2 H(+)</text>
        <dbReference type="Rhea" id="RHEA:15753"/>
        <dbReference type="ChEBI" id="CHEBI:15378"/>
        <dbReference type="ChEBI" id="CHEBI:29991"/>
        <dbReference type="ChEBI" id="CHEBI:37565"/>
        <dbReference type="ChEBI" id="CHEBI:43474"/>
        <dbReference type="ChEBI" id="CHEBI:57567"/>
        <dbReference type="ChEBI" id="CHEBI:58053"/>
        <dbReference type="ChEBI" id="CHEBI:58189"/>
        <dbReference type="EC" id="6.3.4.4"/>
    </reaction>
</comment>
<dbReference type="InterPro" id="IPR027417">
    <property type="entry name" value="P-loop_NTPase"/>
</dbReference>
<evidence type="ECO:0000256" key="4">
    <source>
        <dbReference type="ARBA" id="ARBA00022741"/>
    </source>
</evidence>
<keyword evidence="8" id="KW-0963">Cytoplasm</keyword>
<dbReference type="HAMAP" id="MF_00011">
    <property type="entry name" value="Adenylosucc_synth"/>
    <property type="match status" value="1"/>
</dbReference>
<dbReference type="InterPro" id="IPR033128">
    <property type="entry name" value="Adenylosuccin_syn_Lys_AS"/>
</dbReference>
<feature type="binding site" evidence="8">
    <location>
        <begin position="327"/>
        <end position="329"/>
    </location>
    <ligand>
        <name>GTP</name>
        <dbReference type="ChEBI" id="CHEBI:37565"/>
    </ligand>
</feature>
<keyword evidence="6 8" id="KW-0460">Magnesium</keyword>
<feature type="binding site" evidence="8">
    <location>
        <begin position="40"/>
        <end position="42"/>
    </location>
    <ligand>
        <name>GTP</name>
        <dbReference type="ChEBI" id="CHEBI:37565"/>
    </ligand>
</feature>
<feature type="binding site" evidence="8">
    <location>
        <position position="40"/>
    </location>
    <ligand>
        <name>Mg(2+)</name>
        <dbReference type="ChEBI" id="CHEBI:18420"/>
    </ligand>
</feature>
<dbReference type="Gene3D" id="3.40.440.10">
    <property type="entry name" value="Adenylosuccinate Synthetase, subunit A, domain 1"/>
    <property type="match status" value="1"/>
</dbReference>
<dbReference type="SUPFAM" id="SSF52540">
    <property type="entry name" value="P-loop containing nucleoside triphosphate hydrolases"/>
    <property type="match status" value="1"/>
</dbReference>
<evidence type="ECO:0000256" key="7">
    <source>
        <dbReference type="ARBA" id="ARBA00023134"/>
    </source>
</evidence>
<dbReference type="EMBL" id="NDYC01000006">
    <property type="protein sequence ID" value="OXZ28939.1"/>
    <property type="molecule type" value="Genomic_DNA"/>
</dbReference>
<dbReference type="InterPro" id="IPR018220">
    <property type="entry name" value="Adenylosuccin_syn_GTP-bd"/>
</dbReference>
<proteinExistence type="inferred from homology"/>
<accession>A0A233V968</accession>
<evidence type="ECO:0000256" key="9">
    <source>
        <dbReference type="PROSITE-ProRule" id="PRU10134"/>
    </source>
</evidence>
<comment type="caution">
    <text evidence="11">The sequence shown here is derived from an EMBL/GenBank/DDBJ whole genome shotgun (WGS) entry which is preliminary data.</text>
</comment>
<feature type="binding site" description="in other chain" evidence="8">
    <location>
        <begin position="38"/>
        <end position="41"/>
    </location>
    <ligand>
        <name>IMP</name>
        <dbReference type="ChEBI" id="CHEBI:58053"/>
        <note>ligand shared between dimeric partners</note>
    </ligand>
</feature>
<feature type="active site" evidence="9">
    <location>
        <position position="139"/>
    </location>
</feature>
<organism evidence="11 12">
    <name type="scientific">Finegoldia magna</name>
    <name type="common">Peptostreptococcus magnus</name>
    <dbReference type="NCBI Taxonomy" id="1260"/>
    <lineage>
        <taxon>Bacteria</taxon>
        <taxon>Bacillati</taxon>
        <taxon>Bacillota</taxon>
        <taxon>Tissierellia</taxon>
        <taxon>Tissierellales</taxon>
        <taxon>Peptoniphilaceae</taxon>
        <taxon>Finegoldia</taxon>
    </lineage>
</organism>
<name>A0A233V968_FINMA</name>
<dbReference type="Gene3D" id="1.10.300.10">
    <property type="entry name" value="Adenylosuccinate Synthetase, subunit A, domain 2"/>
    <property type="match status" value="1"/>
</dbReference>
<dbReference type="InterPro" id="IPR042110">
    <property type="entry name" value="Adenylosuccinate_synth_dom2"/>
</dbReference>
<dbReference type="RefSeq" id="WP_094205152.1">
    <property type="nucleotide sequence ID" value="NZ_NDYC01000006.1"/>
</dbReference>
<dbReference type="Pfam" id="PF00709">
    <property type="entry name" value="Adenylsucc_synt"/>
    <property type="match status" value="1"/>
</dbReference>
<comment type="pathway">
    <text evidence="8 10">Purine metabolism; AMP biosynthesis via de novo pathway; AMP from IMP: step 1/2.</text>
</comment>
<dbReference type="InterPro" id="IPR001114">
    <property type="entry name" value="Adenylosuccinate_synthetase"/>
</dbReference>
<evidence type="ECO:0000256" key="5">
    <source>
        <dbReference type="ARBA" id="ARBA00022755"/>
    </source>
</evidence>
<feature type="binding site" evidence="8">
    <location>
        <begin position="295"/>
        <end position="301"/>
    </location>
    <ligand>
        <name>substrate</name>
    </ligand>
</feature>
<keyword evidence="5 8" id="KW-0658">Purine biosynthesis</keyword>
<feature type="binding site" description="in other chain" evidence="8">
    <location>
        <position position="221"/>
    </location>
    <ligand>
        <name>IMP</name>
        <dbReference type="ChEBI" id="CHEBI:58053"/>
        <note>ligand shared between dimeric partners</note>
    </ligand>
</feature>
<feature type="binding site" description="in other chain" evidence="8">
    <location>
        <position position="128"/>
    </location>
    <ligand>
        <name>IMP</name>
        <dbReference type="ChEBI" id="CHEBI:58053"/>
        <note>ligand shared between dimeric partners</note>
    </ligand>
</feature>
<dbReference type="GO" id="GO:0005737">
    <property type="term" value="C:cytoplasm"/>
    <property type="evidence" value="ECO:0007669"/>
    <property type="project" value="UniProtKB-SubCell"/>
</dbReference>
<feature type="binding site" description="in other chain" evidence="8">
    <location>
        <position position="236"/>
    </location>
    <ligand>
        <name>IMP</name>
        <dbReference type="ChEBI" id="CHEBI:58053"/>
        <note>ligand shared between dimeric partners</note>
    </ligand>
</feature>
<comment type="similarity">
    <text evidence="8 10">Belongs to the adenylosuccinate synthetase family.</text>
</comment>
<dbReference type="EC" id="6.3.4.4" evidence="8 10"/>
<dbReference type="PANTHER" id="PTHR11846:SF0">
    <property type="entry name" value="ADENYLOSUCCINATE SYNTHETASE"/>
    <property type="match status" value="1"/>
</dbReference>
<dbReference type="GO" id="GO:0004019">
    <property type="term" value="F:adenylosuccinate synthase activity"/>
    <property type="evidence" value="ECO:0007669"/>
    <property type="project" value="UniProtKB-UniRule"/>
</dbReference>
<dbReference type="NCBIfam" id="NF010355">
    <property type="entry name" value="PRK13783.1"/>
    <property type="match status" value="1"/>
</dbReference>
<comment type="subunit">
    <text evidence="1 8">Homodimer.</text>
</comment>
<dbReference type="GO" id="GO:0046040">
    <property type="term" value="P:IMP metabolic process"/>
    <property type="evidence" value="ECO:0007669"/>
    <property type="project" value="TreeGrafter"/>
</dbReference>
<evidence type="ECO:0000313" key="11">
    <source>
        <dbReference type="EMBL" id="OXZ28939.1"/>
    </source>
</evidence>
<dbReference type="PROSITE" id="PS01266">
    <property type="entry name" value="ADENYLOSUCCIN_SYN_1"/>
    <property type="match status" value="1"/>
</dbReference>
<keyword evidence="4 8" id="KW-0547">Nucleotide-binding</keyword>
<reference evidence="12" key="1">
    <citation type="submission" date="2017-04" db="EMBL/GenBank/DDBJ databases">
        <title>Finegoldia magna isolated from orthopedic joint implant-associated infections.</title>
        <authorList>
            <person name="Bjorklund S."/>
            <person name="Bruggemann H."/>
            <person name="Jensen A."/>
            <person name="Hellmark B."/>
            <person name="Soderquist B."/>
        </authorList>
    </citation>
    <scope>NUCLEOTIDE SEQUENCE [LARGE SCALE GENOMIC DNA]</scope>
    <source>
        <strain evidence="12">CCUG 54800</strain>
    </source>
</reference>
<comment type="function">
    <text evidence="8">Plays an important role in the de novo pathway of purine nucleotide biosynthesis. Catalyzes the first committed step in the biosynthesis of AMP from IMP.</text>
</comment>